<evidence type="ECO:0000313" key="2">
    <source>
        <dbReference type="Proteomes" id="UP000613740"/>
    </source>
</evidence>
<comment type="caution">
    <text evidence="1">The sequence shown here is derived from an EMBL/GenBank/DDBJ whole genome shotgun (WGS) entry which is preliminary data.</text>
</comment>
<dbReference type="EMBL" id="JAEHOD010000011">
    <property type="protein sequence ID" value="KAG2450573.1"/>
    <property type="molecule type" value="Genomic_DNA"/>
</dbReference>
<organism evidence="1 2">
    <name type="scientific">Chlamydomonas schloesseri</name>
    <dbReference type="NCBI Taxonomy" id="2026947"/>
    <lineage>
        <taxon>Eukaryota</taxon>
        <taxon>Viridiplantae</taxon>
        <taxon>Chlorophyta</taxon>
        <taxon>core chlorophytes</taxon>
        <taxon>Chlorophyceae</taxon>
        <taxon>CS clade</taxon>
        <taxon>Chlamydomonadales</taxon>
        <taxon>Chlamydomonadaceae</taxon>
        <taxon>Chlamydomonas</taxon>
    </lineage>
</organism>
<sequence length="162" mass="16382">MPPPTRSGSQRGRQSCPRHRPAAVAAATASAAAARSSCSLAVPARAAGAMAALLLALLVLLGTCGLGHAAPPAGPATAAAAGAGASKDDARCRGALKLQTDPSVQAFKQCANKTPIPMDCCLKMIPFAPYADCLQLPQYKSLADSFLAPTVTVDRALRECLG</sequence>
<dbReference type="OrthoDB" id="540767at2759"/>
<accession>A0A835WNP7</accession>
<reference evidence="1" key="1">
    <citation type="journal article" date="2020" name="bioRxiv">
        <title>Comparative genomics of Chlamydomonas.</title>
        <authorList>
            <person name="Craig R.J."/>
            <person name="Hasan A.R."/>
            <person name="Ness R.W."/>
            <person name="Keightley P.D."/>
        </authorList>
    </citation>
    <scope>NUCLEOTIDE SEQUENCE</scope>
    <source>
        <strain evidence="1">CCAP 11/173</strain>
    </source>
</reference>
<dbReference type="AlphaFoldDB" id="A0A835WNP7"/>
<name>A0A835WNP7_9CHLO</name>
<proteinExistence type="predicted"/>
<gene>
    <name evidence="1" type="ORF">HYH02_005074</name>
</gene>
<protein>
    <submittedName>
        <fullName evidence="1">Uncharacterized protein</fullName>
    </submittedName>
</protein>
<evidence type="ECO:0000313" key="1">
    <source>
        <dbReference type="EMBL" id="KAG2450573.1"/>
    </source>
</evidence>
<dbReference type="Proteomes" id="UP000613740">
    <property type="component" value="Unassembled WGS sequence"/>
</dbReference>
<keyword evidence="2" id="KW-1185">Reference proteome</keyword>